<organism evidence="2 3">
    <name type="scientific">Portunus trituberculatus</name>
    <name type="common">Swimming crab</name>
    <name type="synonym">Neptunus trituberculatus</name>
    <dbReference type="NCBI Taxonomy" id="210409"/>
    <lineage>
        <taxon>Eukaryota</taxon>
        <taxon>Metazoa</taxon>
        <taxon>Ecdysozoa</taxon>
        <taxon>Arthropoda</taxon>
        <taxon>Crustacea</taxon>
        <taxon>Multicrustacea</taxon>
        <taxon>Malacostraca</taxon>
        <taxon>Eumalacostraca</taxon>
        <taxon>Eucarida</taxon>
        <taxon>Decapoda</taxon>
        <taxon>Pleocyemata</taxon>
        <taxon>Brachyura</taxon>
        <taxon>Eubrachyura</taxon>
        <taxon>Portunoidea</taxon>
        <taxon>Portunidae</taxon>
        <taxon>Portuninae</taxon>
        <taxon>Portunus</taxon>
    </lineage>
</organism>
<proteinExistence type="predicted"/>
<sequence length="122" mass="13656">MQQGEREGWQECEGKQGPGEGGAWREFCLEVRAGLVCGDAASCSRSLLIILLNTIFVQASVLAFRCVIIRRKAGLVTILRLDELRRNHLFQKIPAVTRIQTQDFTRIVVTRSAGQTRELLVS</sequence>
<feature type="transmembrane region" description="Helical" evidence="1">
    <location>
        <begin position="47"/>
        <end position="68"/>
    </location>
</feature>
<gene>
    <name evidence="2" type="ORF">E2C01_034673</name>
</gene>
<dbReference type="EMBL" id="VSRR010004922">
    <property type="protein sequence ID" value="MPC41091.1"/>
    <property type="molecule type" value="Genomic_DNA"/>
</dbReference>
<keyword evidence="1" id="KW-0472">Membrane</keyword>
<evidence type="ECO:0000313" key="2">
    <source>
        <dbReference type="EMBL" id="MPC41091.1"/>
    </source>
</evidence>
<keyword evidence="3" id="KW-1185">Reference proteome</keyword>
<accession>A0A5B7F255</accession>
<name>A0A5B7F255_PORTR</name>
<evidence type="ECO:0000256" key="1">
    <source>
        <dbReference type="SAM" id="Phobius"/>
    </source>
</evidence>
<dbReference type="AlphaFoldDB" id="A0A5B7F255"/>
<evidence type="ECO:0000313" key="3">
    <source>
        <dbReference type="Proteomes" id="UP000324222"/>
    </source>
</evidence>
<reference evidence="2 3" key="1">
    <citation type="submission" date="2019-05" db="EMBL/GenBank/DDBJ databases">
        <title>Another draft genome of Portunus trituberculatus and its Hox gene families provides insights of decapod evolution.</title>
        <authorList>
            <person name="Jeong J.-H."/>
            <person name="Song I."/>
            <person name="Kim S."/>
            <person name="Choi T."/>
            <person name="Kim D."/>
            <person name="Ryu S."/>
            <person name="Kim W."/>
        </authorList>
    </citation>
    <scope>NUCLEOTIDE SEQUENCE [LARGE SCALE GENOMIC DNA]</scope>
    <source>
        <tissue evidence="2">Muscle</tissue>
    </source>
</reference>
<protein>
    <submittedName>
        <fullName evidence="2">Uncharacterized protein</fullName>
    </submittedName>
</protein>
<comment type="caution">
    <text evidence="2">The sequence shown here is derived from an EMBL/GenBank/DDBJ whole genome shotgun (WGS) entry which is preliminary data.</text>
</comment>
<keyword evidence="1" id="KW-0812">Transmembrane</keyword>
<keyword evidence="1" id="KW-1133">Transmembrane helix</keyword>
<dbReference type="Proteomes" id="UP000324222">
    <property type="component" value="Unassembled WGS sequence"/>
</dbReference>